<organism evidence="2 3">
    <name type="scientific">Meganyctiphanes norvegica</name>
    <name type="common">Northern krill</name>
    <name type="synonym">Thysanopoda norvegica</name>
    <dbReference type="NCBI Taxonomy" id="48144"/>
    <lineage>
        <taxon>Eukaryota</taxon>
        <taxon>Metazoa</taxon>
        <taxon>Ecdysozoa</taxon>
        <taxon>Arthropoda</taxon>
        <taxon>Crustacea</taxon>
        <taxon>Multicrustacea</taxon>
        <taxon>Malacostraca</taxon>
        <taxon>Eumalacostraca</taxon>
        <taxon>Eucarida</taxon>
        <taxon>Euphausiacea</taxon>
        <taxon>Euphausiidae</taxon>
        <taxon>Meganyctiphanes</taxon>
    </lineage>
</organism>
<protein>
    <submittedName>
        <fullName evidence="2">Uncharacterized protein</fullName>
    </submittedName>
</protein>
<sequence>EGGTSDLGLYIVLVSVSVVAVIVVIAFVVSKIRRQQSIDSTDEYIEMELPEDPYLQAIMFPSEPEPEWHQNVRTVLRTASQKILRKPQEPPHRTSIPEDLRYQLKHIYVY</sequence>
<feature type="transmembrane region" description="Helical" evidence="1">
    <location>
        <begin position="7"/>
        <end position="29"/>
    </location>
</feature>
<gene>
    <name evidence="2" type="ORF">MNOR_LOCUS34385</name>
</gene>
<evidence type="ECO:0000256" key="1">
    <source>
        <dbReference type="SAM" id="Phobius"/>
    </source>
</evidence>
<keyword evidence="1" id="KW-0472">Membrane</keyword>
<dbReference type="AlphaFoldDB" id="A0AAV2S842"/>
<keyword evidence="1" id="KW-1133">Transmembrane helix</keyword>
<feature type="non-terminal residue" evidence="2">
    <location>
        <position position="1"/>
    </location>
</feature>
<evidence type="ECO:0000313" key="3">
    <source>
        <dbReference type="Proteomes" id="UP001497623"/>
    </source>
</evidence>
<comment type="caution">
    <text evidence="2">The sequence shown here is derived from an EMBL/GenBank/DDBJ whole genome shotgun (WGS) entry which is preliminary data.</text>
</comment>
<dbReference type="EMBL" id="CAXKWB010052778">
    <property type="protein sequence ID" value="CAL4173373.1"/>
    <property type="molecule type" value="Genomic_DNA"/>
</dbReference>
<dbReference type="Proteomes" id="UP001497623">
    <property type="component" value="Unassembled WGS sequence"/>
</dbReference>
<keyword evidence="1" id="KW-0812">Transmembrane</keyword>
<evidence type="ECO:0000313" key="2">
    <source>
        <dbReference type="EMBL" id="CAL4173373.1"/>
    </source>
</evidence>
<name>A0AAV2S842_MEGNR</name>
<proteinExistence type="predicted"/>
<keyword evidence="3" id="KW-1185">Reference proteome</keyword>
<reference evidence="2 3" key="1">
    <citation type="submission" date="2024-05" db="EMBL/GenBank/DDBJ databases">
        <authorList>
            <person name="Wallberg A."/>
        </authorList>
    </citation>
    <scope>NUCLEOTIDE SEQUENCE [LARGE SCALE GENOMIC DNA]</scope>
</reference>
<accession>A0AAV2S842</accession>